<name>A0A0P9DNH1_9CHLR</name>
<accession>A0A0P9DNH1</accession>
<dbReference type="InterPro" id="IPR045057">
    <property type="entry name" value="Gcn5-rel_NAT"/>
</dbReference>
<gene>
    <name evidence="2" type="ORF">SE17_19855</name>
</gene>
<dbReference type="EMBL" id="LJCR01000820">
    <property type="protein sequence ID" value="KPV51678.1"/>
    <property type="molecule type" value="Genomic_DNA"/>
</dbReference>
<dbReference type="GO" id="GO:0016740">
    <property type="term" value="F:transferase activity"/>
    <property type="evidence" value="ECO:0007669"/>
    <property type="project" value="UniProtKB-KW"/>
</dbReference>
<dbReference type="Proteomes" id="UP000050509">
    <property type="component" value="Unassembled WGS sequence"/>
</dbReference>
<protein>
    <submittedName>
        <fullName evidence="2">Acetyltransferase</fullName>
    </submittedName>
</protein>
<comment type="caution">
    <text evidence="2">The sequence shown here is derived from an EMBL/GenBank/DDBJ whole genome shotgun (WGS) entry which is preliminary data.</text>
</comment>
<dbReference type="InterPro" id="IPR016181">
    <property type="entry name" value="Acyl_CoA_acyltransferase"/>
</dbReference>
<dbReference type="AlphaFoldDB" id="A0A0P9DNH1"/>
<organism evidence="2 3">
    <name type="scientific">Kouleothrix aurantiaca</name>
    <dbReference type="NCBI Taxonomy" id="186479"/>
    <lineage>
        <taxon>Bacteria</taxon>
        <taxon>Bacillati</taxon>
        <taxon>Chloroflexota</taxon>
        <taxon>Chloroflexia</taxon>
        <taxon>Chloroflexales</taxon>
        <taxon>Roseiflexineae</taxon>
        <taxon>Roseiflexaceae</taxon>
        <taxon>Kouleothrix</taxon>
    </lineage>
</organism>
<feature type="non-terminal residue" evidence="2">
    <location>
        <position position="93"/>
    </location>
</feature>
<dbReference type="PANTHER" id="PTHR31435:SF9">
    <property type="entry name" value="PROTEIN NATD1"/>
    <property type="match status" value="1"/>
</dbReference>
<evidence type="ECO:0000313" key="3">
    <source>
        <dbReference type="Proteomes" id="UP000050509"/>
    </source>
</evidence>
<keyword evidence="3" id="KW-1185">Reference proteome</keyword>
<dbReference type="PANTHER" id="PTHR31435">
    <property type="entry name" value="PROTEIN NATD1"/>
    <property type="match status" value="1"/>
</dbReference>
<sequence>MSQDIEVTHNTAASRFETTVDGLQSIADYSRSGNQILFTHTYVPSQQRGRGIAGALAHAALEYARAENLQVVPLCWYIAQYIRRHPEYQALVR</sequence>
<reference evidence="2 3" key="1">
    <citation type="submission" date="2015-09" db="EMBL/GenBank/DDBJ databases">
        <title>Draft genome sequence of Kouleothrix aurantiaca JCM 19913.</title>
        <authorList>
            <person name="Hemp J."/>
        </authorList>
    </citation>
    <scope>NUCLEOTIDE SEQUENCE [LARGE SCALE GENOMIC DNA]</scope>
    <source>
        <strain evidence="2 3">COM-B</strain>
    </source>
</reference>
<dbReference type="InterPro" id="IPR031165">
    <property type="entry name" value="GNAT_YJDJ"/>
</dbReference>
<evidence type="ECO:0000313" key="2">
    <source>
        <dbReference type="EMBL" id="KPV51678.1"/>
    </source>
</evidence>
<dbReference type="Gene3D" id="3.40.630.30">
    <property type="match status" value="1"/>
</dbReference>
<dbReference type="CDD" id="cd04301">
    <property type="entry name" value="NAT_SF"/>
    <property type="match status" value="1"/>
</dbReference>
<keyword evidence="2" id="KW-0808">Transferase</keyword>
<dbReference type="SUPFAM" id="SSF55729">
    <property type="entry name" value="Acyl-CoA N-acyltransferases (Nat)"/>
    <property type="match status" value="1"/>
</dbReference>
<evidence type="ECO:0000259" key="1">
    <source>
        <dbReference type="PROSITE" id="PS51729"/>
    </source>
</evidence>
<dbReference type="Pfam" id="PF14542">
    <property type="entry name" value="Acetyltransf_CG"/>
    <property type="match status" value="1"/>
</dbReference>
<proteinExistence type="predicted"/>
<dbReference type="PROSITE" id="PS51729">
    <property type="entry name" value="GNAT_YJDJ"/>
    <property type="match status" value="1"/>
</dbReference>
<feature type="domain" description="N-acetyltransferase" evidence="1">
    <location>
        <begin position="8"/>
        <end position="93"/>
    </location>
</feature>